<dbReference type="EMBL" id="QGGI01000013">
    <property type="protein sequence ID" value="PWJ90059.1"/>
    <property type="molecule type" value="Genomic_DNA"/>
</dbReference>
<protein>
    <recommendedName>
        <fullName evidence="5">Flagellar protein FliT</fullName>
    </recommendedName>
</protein>
<comment type="caution">
    <text evidence="6">The sequence shown here is derived from an EMBL/GenBank/DDBJ whole genome shotgun (WGS) entry which is preliminary data.</text>
</comment>
<evidence type="ECO:0000313" key="7">
    <source>
        <dbReference type="Proteomes" id="UP000245921"/>
    </source>
</evidence>
<evidence type="ECO:0000256" key="2">
    <source>
        <dbReference type="ARBA" id="ARBA00022490"/>
    </source>
</evidence>
<gene>
    <name evidence="6" type="ORF">C7380_11347</name>
</gene>
<keyword evidence="4" id="KW-0143">Chaperone</keyword>
<name>A0AA45C5W0_9BACT</name>
<evidence type="ECO:0000256" key="5">
    <source>
        <dbReference type="ARBA" id="ARBA00093797"/>
    </source>
</evidence>
<evidence type="ECO:0000256" key="1">
    <source>
        <dbReference type="ARBA" id="ARBA00004514"/>
    </source>
</evidence>
<evidence type="ECO:0000256" key="3">
    <source>
        <dbReference type="ARBA" id="ARBA00022795"/>
    </source>
</evidence>
<accession>A0AA45C5W0</accession>
<dbReference type="Proteomes" id="UP000245921">
    <property type="component" value="Unassembled WGS sequence"/>
</dbReference>
<dbReference type="RefSeq" id="WP_158274865.1">
    <property type="nucleotide sequence ID" value="NZ_QGGI01000013.1"/>
</dbReference>
<sequence length="111" mass="13156">MNDLNELINNLETIETNLNILIQEEKFEEFNNLLDERLQEIKKIEKFSDEKVKIIIKKIIENDKNRNEKINEKINTLKNNQKNIQIGKKAIQKGYYGVQEGLIRKKIDRSG</sequence>
<evidence type="ECO:0000313" key="6">
    <source>
        <dbReference type="EMBL" id="PWJ90059.1"/>
    </source>
</evidence>
<keyword evidence="7" id="KW-1185">Reference proteome</keyword>
<organism evidence="6 7">
    <name type="scientific">Oceanotoga teriensis</name>
    <dbReference type="NCBI Taxonomy" id="515440"/>
    <lineage>
        <taxon>Bacteria</taxon>
        <taxon>Thermotogati</taxon>
        <taxon>Thermotogota</taxon>
        <taxon>Thermotogae</taxon>
        <taxon>Petrotogales</taxon>
        <taxon>Petrotogaceae</taxon>
        <taxon>Oceanotoga</taxon>
    </lineage>
</organism>
<reference evidence="6 7" key="1">
    <citation type="submission" date="2018-05" db="EMBL/GenBank/DDBJ databases">
        <title>Genomic Encyclopedia of Type Strains, Phase IV (KMG-IV): sequencing the most valuable type-strain genomes for metagenomic binning, comparative biology and taxonomic classification.</title>
        <authorList>
            <person name="Goeker M."/>
        </authorList>
    </citation>
    <scope>NUCLEOTIDE SEQUENCE [LARGE SCALE GENOMIC DNA]</scope>
    <source>
        <strain evidence="6 7">DSM 24906</strain>
    </source>
</reference>
<dbReference type="InterPro" id="IPR037285">
    <property type="entry name" value="TM0693-like_sf"/>
</dbReference>
<dbReference type="AlphaFoldDB" id="A0AA45C5W0"/>
<dbReference type="Gene3D" id="6.10.250.50">
    <property type="match status" value="1"/>
</dbReference>
<keyword evidence="3" id="KW-1005">Bacterial flagellum biogenesis</keyword>
<dbReference type="SUPFAM" id="SSF140560">
    <property type="entry name" value="TM0693-like"/>
    <property type="match status" value="1"/>
</dbReference>
<keyword evidence="2" id="KW-0963">Cytoplasm</keyword>
<comment type="subcellular location">
    <subcellularLocation>
        <location evidence="1">Cytoplasm</location>
        <location evidence="1">Cytosol</location>
    </subcellularLocation>
</comment>
<proteinExistence type="predicted"/>
<dbReference type="Pfam" id="PF05400">
    <property type="entry name" value="FliT"/>
    <property type="match status" value="1"/>
</dbReference>
<dbReference type="InterPro" id="IPR008622">
    <property type="entry name" value="FliT"/>
</dbReference>
<evidence type="ECO:0000256" key="4">
    <source>
        <dbReference type="ARBA" id="ARBA00023186"/>
    </source>
</evidence>